<dbReference type="PROSITE" id="PS01031">
    <property type="entry name" value="SHSP"/>
    <property type="match status" value="1"/>
</dbReference>
<evidence type="ECO:0000256" key="1">
    <source>
        <dbReference type="ARBA" id="ARBA00004162"/>
    </source>
</evidence>
<sequence>MDVRSLQAKLHLFLPTPPPPRHQPTTELPPLRSLGGPTGPKQQQPTATPVATVVDPKFEWAEKEDSYVLRLTLTGFRKEDFRVQVDGTGKLTVRGATRPGAGGPGSALYRVFQLPATASLEDIAGRFEAGVLTLTVPKLASSGAGVAKEERLSDTVQKKEATDGAVKESTLSRTTRQVAERVQRMEEEANRRKQEEEKKPAPAAKKDQHPRPKAPQAAAAAAATPEKQEPAIGEKDKAAVDRESLEDRVRLCGDGEEVRAKAAATPTAMDAKAEHEKKAAAATCTAWKERIVGELKGLTDMKWADNTLEIARKNKEVVAVGVAAFSLGFFVSQRLFGAVLGGLGARGRVAVGEGLRVSAPVATMVWRLGGRVAFYPRRQMRLVRDVKSCLTDRCYVVSCLVGRCYARQIFQSLRVGIDERRAVESLGVVVASKDGRTSKDDADISSKYGTTVR</sequence>
<comment type="similarity">
    <text evidence="4 5">Belongs to the small heat shock protein (HSP20) family.</text>
</comment>
<comment type="subcellular location">
    <subcellularLocation>
        <location evidence="1">Cell membrane</location>
        <topology evidence="1">Single-pass membrane protein</topology>
    </subcellularLocation>
</comment>
<proteinExistence type="inferred from homology"/>
<protein>
    <submittedName>
        <fullName evidence="7">Uncharacterized protein</fullName>
    </submittedName>
</protein>
<dbReference type="PANTHER" id="PTHR43670:SF48">
    <property type="entry name" value="SHSP DOMAIN-CONTAINING PROTEIN"/>
    <property type="match status" value="1"/>
</dbReference>
<evidence type="ECO:0000256" key="6">
    <source>
        <dbReference type="SAM" id="MobiDB-lite"/>
    </source>
</evidence>
<evidence type="ECO:0000256" key="4">
    <source>
        <dbReference type="PROSITE-ProRule" id="PRU00285"/>
    </source>
</evidence>
<accession>R7WEP2</accession>
<feature type="compositionally biased region" description="Basic and acidic residues" evidence="6">
    <location>
        <begin position="147"/>
        <end position="166"/>
    </location>
</feature>
<feature type="compositionally biased region" description="Low complexity" evidence="6">
    <location>
        <begin position="214"/>
        <end position="225"/>
    </location>
</feature>
<feature type="compositionally biased region" description="Basic and acidic residues" evidence="6">
    <location>
        <begin position="178"/>
        <end position="210"/>
    </location>
</feature>
<dbReference type="InterPro" id="IPR008978">
    <property type="entry name" value="HSP20-like_chaperone"/>
</dbReference>
<dbReference type="GO" id="GO:0006952">
    <property type="term" value="P:defense response"/>
    <property type="evidence" value="ECO:0007669"/>
    <property type="project" value="UniProtKB-KW"/>
</dbReference>
<feature type="region of interest" description="Disordered" evidence="6">
    <location>
        <begin position="142"/>
        <end position="243"/>
    </location>
</feature>
<dbReference type="CDD" id="cd06464">
    <property type="entry name" value="ACD_sHsps-like"/>
    <property type="match status" value="1"/>
</dbReference>
<keyword evidence="2" id="KW-0472">Membrane</keyword>
<feature type="compositionally biased region" description="Polar residues" evidence="6">
    <location>
        <begin position="40"/>
        <end position="49"/>
    </location>
</feature>
<reference evidence="7" key="1">
    <citation type="submission" date="2015-06" db="UniProtKB">
        <authorList>
            <consortium name="EnsemblPlants"/>
        </authorList>
    </citation>
    <scope>IDENTIFICATION</scope>
</reference>
<keyword evidence="3" id="KW-0611">Plant defense</keyword>
<feature type="region of interest" description="Disordered" evidence="6">
    <location>
        <begin position="1"/>
        <end position="49"/>
    </location>
</feature>
<keyword evidence="2" id="KW-1003">Cell membrane</keyword>
<dbReference type="AlphaFoldDB" id="R7WEP2"/>
<organism evidence="7">
    <name type="scientific">Aegilops tauschii</name>
    <name type="common">Tausch's goatgrass</name>
    <name type="synonym">Aegilops squarrosa</name>
    <dbReference type="NCBI Taxonomy" id="37682"/>
    <lineage>
        <taxon>Eukaryota</taxon>
        <taxon>Viridiplantae</taxon>
        <taxon>Streptophyta</taxon>
        <taxon>Embryophyta</taxon>
        <taxon>Tracheophyta</taxon>
        <taxon>Spermatophyta</taxon>
        <taxon>Magnoliopsida</taxon>
        <taxon>Liliopsida</taxon>
        <taxon>Poales</taxon>
        <taxon>Poaceae</taxon>
        <taxon>BOP clade</taxon>
        <taxon>Pooideae</taxon>
        <taxon>Triticodae</taxon>
        <taxon>Triticeae</taxon>
        <taxon>Triticinae</taxon>
        <taxon>Aegilops</taxon>
    </lineage>
</organism>
<evidence type="ECO:0000256" key="3">
    <source>
        <dbReference type="ARBA" id="ARBA00022821"/>
    </source>
</evidence>
<dbReference type="Gene3D" id="2.60.40.790">
    <property type="match status" value="1"/>
</dbReference>
<dbReference type="GO" id="GO:0005886">
    <property type="term" value="C:plasma membrane"/>
    <property type="evidence" value="ECO:0007669"/>
    <property type="project" value="UniProtKB-SubCell"/>
</dbReference>
<dbReference type="GO" id="GO:0034605">
    <property type="term" value="P:cellular response to heat"/>
    <property type="evidence" value="ECO:0007669"/>
    <property type="project" value="TreeGrafter"/>
</dbReference>
<evidence type="ECO:0000256" key="2">
    <source>
        <dbReference type="ARBA" id="ARBA00022475"/>
    </source>
</evidence>
<feature type="compositionally biased region" description="Basic and acidic residues" evidence="6">
    <location>
        <begin position="226"/>
        <end position="243"/>
    </location>
</feature>
<dbReference type="InterPro" id="IPR002068">
    <property type="entry name" value="A-crystallin/Hsp20_dom"/>
</dbReference>
<evidence type="ECO:0000256" key="5">
    <source>
        <dbReference type="RuleBase" id="RU003616"/>
    </source>
</evidence>
<dbReference type="PANTHER" id="PTHR43670">
    <property type="entry name" value="HEAT SHOCK PROTEIN 26"/>
    <property type="match status" value="1"/>
</dbReference>
<dbReference type="SUPFAM" id="SSF49764">
    <property type="entry name" value="HSP20-like chaperones"/>
    <property type="match status" value="1"/>
</dbReference>
<dbReference type="Pfam" id="PF00011">
    <property type="entry name" value="HSP20"/>
    <property type="match status" value="1"/>
</dbReference>
<evidence type="ECO:0000313" key="7">
    <source>
        <dbReference type="EnsemblPlants" id="EMT18119"/>
    </source>
</evidence>
<name>R7WEP2_AEGTA</name>
<dbReference type="EnsemblPlants" id="EMT18119">
    <property type="protein sequence ID" value="EMT18119"/>
    <property type="gene ID" value="F775_19889"/>
</dbReference>